<dbReference type="InterPro" id="IPR050486">
    <property type="entry name" value="Mannose-1P_guanyltransferase"/>
</dbReference>
<dbReference type="NCBIfam" id="TIGR01662">
    <property type="entry name" value="HAD-SF-IIIA"/>
    <property type="match status" value="1"/>
</dbReference>
<dbReference type="CDD" id="cd04181">
    <property type="entry name" value="NTP_transferase"/>
    <property type="match status" value="1"/>
</dbReference>
<organism evidence="5 6">
    <name type="scientific">Leadbettera azotonutricia (strain ATCC BAA-888 / DSM 13862 / ZAS-9)</name>
    <name type="common">Treponema azotonutricium</name>
    <dbReference type="NCBI Taxonomy" id="545695"/>
    <lineage>
        <taxon>Bacteria</taxon>
        <taxon>Pseudomonadati</taxon>
        <taxon>Spirochaetota</taxon>
        <taxon>Spirochaetia</taxon>
        <taxon>Spirochaetales</taxon>
        <taxon>Breznakiellaceae</taxon>
        <taxon>Leadbettera</taxon>
    </lineage>
</organism>
<dbReference type="Proteomes" id="UP000009222">
    <property type="component" value="Chromosome"/>
</dbReference>
<dbReference type="InterPro" id="IPR006543">
    <property type="entry name" value="Histidinol-phos"/>
</dbReference>
<evidence type="ECO:0000313" key="5">
    <source>
        <dbReference type="EMBL" id="AEF82202.1"/>
    </source>
</evidence>
<dbReference type="Gene3D" id="3.90.550.10">
    <property type="entry name" value="Spore Coat Polysaccharide Biosynthesis Protein SpsA, Chain A"/>
    <property type="match status" value="1"/>
</dbReference>
<keyword evidence="1" id="KW-0963">Cytoplasm</keyword>
<accession>F5YAV5</accession>
<keyword evidence="2" id="KW-0479">Metal-binding</keyword>
<keyword evidence="6" id="KW-1185">Reference proteome</keyword>
<dbReference type="InterPro" id="IPR023214">
    <property type="entry name" value="HAD_sf"/>
</dbReference>
<feature type="domain" description="Nucleotidyl transferase" evidence="4">
    <location>
        <begin position="3"/>
        <end position="232"/>
    </location>
</feature>
<dbReference type="EMBL" id="CP001841">
    <property type="protein sequence ID" value="AEF82202.1"/>
    <property type="molecule type" value="Genomic_DNA"/>
</dbReference>
<reference evidence="5 6" key="2">
    <citation type="journal article" date="2011" name="ISME J.">
        <title>RNA-seq reveals cooperative metabolic interactions between two termite-gut spirochete species in co-culture.</title>
        <authorList>
            <person name="Rosenthal A.Z."/>
            <person name="Matson E.G."/>
            <person name="Eldar A."/>
            <person name="Leadbetter J.R."/>
        </authorList>
    </citation>
    <scope>NUCLEOTIDE SEQUENCE [LARGE SCALE GENOMIC DNA]</scope>
    <source>
        <strain evidence="6">ATCC BAA-888 / DSM 13862 / ZAS-9</strain>
    </source>
</reference>
<dbReference type="CDD" id="cd07503">
    <property type="entry name" value="HAD_HisB-N"/>
    <property type="match status" value="1"/>
</dbReference>
<dbReference type="KEGG" id="taz:TREAZ_0676"/>
<evidence type="ECO:0000256" key="3">
    <source>
        <dbReference type="ARBA" id="ARBA00022801"/>
    </source>
</evidence>
<gene>
    <name evidence="5" type="ordered locus">TREAZ_0676</name>
</gene>
<dbReference type="eggNOG" id="COG0241">
    <property type="taxonomic scope" value="Bacteria"/>
</dbReference>
<dbReference type="GO" id="GO:0016791">
    <property type="term" value="F:phosphatase activity"/>
    <property type="evidence" value="ECO:0007669"/>
    <property type="project" value="InterPro"/>
</dbReference>
<dbReference type="SUPFAM" id="SSF53448">
    <property type="entry name" value="Nucleotide-diphospho-sugar transferases"/>
    <property type="match status" value="1"/>
</dbReference>
<dbReference type="eggNOG" id="COG1208">
    <property type="taxonomic scope" value="Bacteria"/>
</dbReference>
<dbReference type="Pfam" id="PF00483">
    <property type="entry name" value="NTP_transferase"/>
    <property type="match status" value="1"/>
</dbReference>
<evidence type="ECO:0000256" key="1">
    <source>
        <dbReference type="ARBA" id="ARBA00022490"/>
    </source>
</evidence>
<name>F5YAV5_LEAAZ</name>
<proteinExistence type="predicted"/>
<dbReference type="InterPro" id="IPR006549">
    <property type="entry name" value="HAD-SF_hydro_IIIA"/>
</dbReference>
<dbReference type="STRING" id="545695.TREAZ_0676"/>
<dbReference type="NCBIfam" id="TIGR01656">
    <property type="entry name" value="Histidinol-ppas"/>
    <property type="match status" value="1"/>
</dbReference>
<sequence length="436" mass="48656">MRAVIMAGGKGTRLLTFTRNQIPKPMAPVCGKPILQWQIECLKANSITEICIITGHLGETIQEYFGTGDFFGVSIQYFHENIPLGTAGAIAHIASFIKNENFLLVFGDTIFDIDIERMLSYHKKKNSSITLFVHPNSHPVDSDIVILDDNKKVIKIDSKNNIRKYWYNNIVNAGLYLISSKVIEDVPKSGKIDLEKDIISKKIEKNDEIYGYLSTEYIKDAGTIERISQIELDIFSGVVSAKNLLKKQKCIFLDRDGTINLDKGLIYKPDDLILEHTAVDAIKKINHSSYLAIVITNQPSVARGLCDIEDIQEIHRKLCTLLGQDGAFIDDIQFCPHHPDRGYPGENLEYKIPCQCRKPSIEMITRSAQAWNIDLSQSWIIGDTTVDIQTGKNAGLKTVLVKTGQAGLDGKFTASPDRVCKNILDAVNTILQGETS</sequence>
<dbReference type="InParanoid" id="F5YAV5"/>
<dbReference type="HOGENOM" id="CLU_028110_0_0_12"/>
<evidence type="ECO:0000259" key="4">
    <source>
        <dbReference type="Pfam" id="PF00483"/>
    </source>
</evidence>
<evidence type="ECO:0000256" key="2">
    <source>
        <dbReference type="ARBA" id="ARBA00022723"/>
    </source>
</evidence>
<dbReference type="PANTHER" id="PTHR22572">
    <property type="entry name" value="SUGAR-1-PHOSPHATE GUANYL TRANSFERASE"/>
    <property type="match status" value="1"/>
</dbReference>
<keyword evidence="3" id="KW-0378">Hydrolase</keyword>
<evidence type="ECO:0000313" key="6">
    <source>
        <dbReference type="Proteomes" id="UP000009222"/>
    </source>
</evidence>
<dbReference type="InterPro" id="IPR036412">
    <property type="entry name" value="HAD-like_sf"/>
</dbReference>
<protein>
    <recommendedName>
        <fullName evidence="4">Nucleotidyl transferase domain-containing protein</fullName>
    </recommendedName>
</protein>
<dbReference type="InterPro" id="IPR029044">
    <property type="entry name" value="Nucleotide-diphossugar_trans"/>
</dbReference>
<dbReference type="GO" id="GO:0046872">
    <property type="term" value="F:metal ion binding"/>
    <property type="evidence" value="ECO:0007669"/>
    <property type="project" value="UniProtKB-KW"/>
</dbReference>
<reference evidence="6" key="1">
    <citation type="submission" date="2009-12" db="EMBL/GenBank/DDBJ databases">
        <title>Complete sequence of Treponema azotonutricium strain ZAS-9.</title>
        <authorList>
            <person name="Tetu S.G."/>
            <person name="Matson E."/>
            <person name="Ren Q."/>
            <person name="Seshadri R."/>
            <person name="Elbourne L."/>
            <person name="Hassan K.A."/>
            <person name="Durkin A."/>
            <person name="Radune D."/>
            <person name="Mohamoud Y."/>
            <person name="Shay R."/>
            <person name="Jin S."/>
            <person name="Zhang X."/>
            <person name="Lucey K."/>
            <person name="Ballor N.R."/>
            <person name="Ottesen E."/>
            <person name="Rosenthal R."/>
            <person name="Allen A."/>
            <person name="Leadbetter J.R."/>
            <person name="Paulsen I.T."/>
        </authorList>
    </citation>
    <scope>NUCLEOTIDE SEQUENCE [LARGE SCALE GENOMIC DNA]</scope>
    <source>
        <strain evidence="6">ATCC BAA-888 / DSM 13862 / ZAS-9</strain>
    </source>
</reference>
<dbReference type="SUPFAM" id="SSF56784">
    <property type="entry name" value="HAD-like"/>
    <property type="match status" value="1"/>
</dbReference>
<dbReference type="RefSeq" id="WP_015711287.1">
    <property type="nucleotide sequence ID" value="NC_015577.1"/>
</dbReference>
<dbReference type="InterPro" id="IPR005835">
    <property type="entry name" value="NTP_transferase_dom"/>
</dbReference>
<dbReference type="Gene3D" id="3.40.50.1000">
    <property type="entry name" value="HAD superfamily/HAD-like"/>
    <property type="match status" value="1"/>
</dbReference>
<dbReference type="OrthoDB" id="9801899at2"/>
<dbReference type="AlphaFoldDB" id="F5YAV5"/>
<dbReference type="Pfam" id="PF13242">
    <property type="entry name" value="Hydrolase_like"/>
    <property type="match status" value="1"/>
</dbReference>